<accession>A0A917ZXP4</accession>
<keyword evidence="4" id="KW-1185">Reference proteome</keyword>
<dbReference type="Pfam" id="PF14028">
    <property type="entry name" value="Lant_dehydr_C"/>
    <property type="match status" value="1"/>
</dbReference>
<reference evidence="3" key="1">
    <citation type="journal article" date="2014" name="Int. J. Syst. Evol. Microbiol.">
        <title>Complete genome sequence of Corynebacterium casei LMG S-19264T (=DSM 44701T), isolated from a smear-ripened cheese.</title>
        <authorList>
            <consortium name="US DOE Joint Genome Institute (JGI-PGF)"/>
            <person name="Walter F."/>
            <person name="Albersmeier A."/>
            <person name="Kalinowski J."/>
            <person name="Ruckert C."/>
        </authorList>
    </citation>
    <scope>NUCLEOTIDE SEQUENCE</scope>
    <source>
        <strain evidence="3">CGMCC 4.7201</strain>
    </source>
</reference>
<reference evidence="3" key="2">
    <citation type="submission" date="2020-09" db="EMBL/GenBank/DDBJ databases">
        <authorList>
            <person name="Sun Q."/>
            <person name="Zhou Y."/>
        </authorList>
    </citation>
    <scope>NUCLEOTIDE SEQUENCE</scope>
    <source>
        <strain evidence="3">CGMCC 4.7201</strain>
    </source>
</reference>
<feature type="domain" description="Thiopeptide-type bacteriocin biosynthesis" evidence="2">
    <location>
        <begin position="71"/>
        <end position="327"/>
    </location>
</feature>
<evidence type="ECO:0000256" key="1">
    <source>
        <dbReference type="SAM" id="MobiDB-lite"/>
    </source>
</evidence>
<evidence type="ECO:0000313" key="3">
    <source>
        <dbReference type="EMBL" id="GGO96000.1"/>
    </source>
</evidence>
<comment type="caution">
    <text evidence="3">The sequence shown here is derived from an EMBL/GenBank/DDBJ whole genome shotgun (WGS) entry which is preliminary data.</text>
</comment>
<organism evidence="3 4">
    <name type="scientific">Wenjunlia tyrosinilytica</name>
    <dbReference type="NCBI Taxonomy" id="1544741"/>
    <lineage>
        <taxon>Bacteria</taxon>
        <taxon>Bacillati</taxon>
        <taxon>Actinomycetota</taxon>
        <taxon>Actinomycetes</taxon>
        <taxon>Kitasatosporales</taxon>
        <taxon>Streptomycetaceae</taxon>
        <taxon>Wenjunlia</taxon>
    </lineage>
</organism>
<name>A0A917ZXP4_9ACTN</name>
<evidence type="ECO:0000313" key="4">
    <source>
        <dbReference type="Proteomes" id="UP000641932"/>
    </source>
</evidence>
<proteinExistence type="predicted"/>
<dbReference type="NCBIfam" id="TIGR03891">
    <property type="entry name" value="thiopep_ocin"/>
    <property type="match status" value="1"/>
</dbReference>
<dbReference type="Proteomes" id="UP000641932">
    <property type="component" value="Unassembled WGS sequence"/>
</dbReference>
<dbReference type="RefSeq" id="WP_189134458.1">
    <property type="nucleotide sequence ID" value="NZ_BMMS01000027.1"/>
</dbReference>
<gene>
    <name evidence="3" type="ORF">GCM10012280_54500</name>
</gene>
<evidence type="ECO:0000259" key="2">
    <source>
        <dbReference type="Pfam" id="PF14028"/>
    </source>
</evidence>
<feature type="region of interest" description="Disordered" evidence="1">
    <location>
        <begin position="334"/>
        <end position="361"/>
    </location>
</feature>
<dbReference type="InterPro" id="IPR023809">
    <property type="entry name" value="Thiopep_bacteriocin_synth_dom"/>
</dbReference>
<dbReference type="EMBL" id="BMMS01000027">
    <property type="protein sequence ID" value="GGO96000.1"/>
    <property type="molecule type" value="Genomic_DNA"/>
</dbReference>
<sequence>MPADRLTRAHAGGPRRLDQAANTVLSVLAGTPLTEAAARGGLEPTVLADAVEVFLQAGLRALAEQAAVHHWWQIYLEFADWTMAETTAARHLLPLLQQAEADGLLTGWWFIRKHPCWRLRLPLQSDVGVKTRLGDAFDKMAAERHLTRWWPGIYEPELVAFGGRPAMDAAHRLFHADSRAVLGLASGDEAALGRPELSVLLLTTLLRAAGLEWYEQGEVWDRVCHERPLPDDVAAERLASMSEDLKPLLLADTDSGGPLFGPGRPIAACAPWADGFRQAGRSVGNAARAGMLQRGLRDVLSYHVIFHWNRINIPPRMQSALARAARDAILGPIRATGNQVPQERTHPAPTGTLPPGGWGPFGVRRGRRWAG</sequence>
<protein>
    <recommendedName>
        <fullName evidence="2">Thiopeptide-type bacteriocin biosynthesis domain-containing protein</fullName>
    </recommendedName>
</protein>
<dbReference type="AlphaFoldDB" id="A0A917ZXP4"/>